<evidence type="ECO:0000256" key="1">
    <source>
        <dbReference type="ARBA" id="ARBA00006484"/>
    </source>
</evidence>
<evidence type="ECO:0000256" key="2">
    <source>
        <dbReference type="ARBA" id="ARBA00023002"/>
    </source>
</evidence>
<dbReference type="Gene3D" id="3.40.50.720">
    <property type="entry name" value="NAD(P)-binding Rossmann-like Domain"/>
    <property type="match status" value="1"/>
</dbReference>
<sequence>MANVSTPLVWLITGTSSGIGRLLTIAALNRGDKVIATARGRSVSQLDDLKERGAETLELDVTAPIADLHAVAAKAVKVYGKIDVLVNNAGYILVGAIEENTPEETLNQFNTNVFGALNVSRAFLPYMRERRTGTVIFIGSLGGWRSVPNAGIYASTKYAFRGISATLHDEISPFGLRSLCIDFGYFRTSFLTSNNRSAWVPRIEDYRAMSEKADAALQAYNGKQPGDPNKAVEIIVDLLRGEGLAKGREFPTSLALGTDCYNVVKEESERALKNLEEWKDVTQSTDF</sequence>
<dbReference type="EMBL" id="JAACJO010000001">
    <property type="protein sequence ID" value="KAF5363706.1"/>
    <property type="molecule type" value="Genomic_DNA"/>
</dbReference>
<dbReference type="OrthoDB" id="1274115at2759"/>
<dbReference type="PANTHER" id="PTHR43976:SF16">
    <property type="entry name" value="SHORT-CHAIN DEHYDROGENASE_REDUCTASE FAMILY PROTEIN"/>
    <property type="match status" value="1"/>
</dbReference>
<name>A0A8H5GEX5_9AGAR</name>
<comment type="caution">
    <text evidence="4">The sequence shown here is derived from an EMBL/GenBank/DDBJ whole genome shotgun (WGS) entry which is preliminary data.</text>
</comment>
<dbReference type="AlphaFoldDB" id="A0A8H5GEX5"/>
<dbReference type="Proteomes" id="UP000559027">
    <property type="component" value="Unassembled WGS sequence"/>
</dbReference>
<dbReference type="PANTHER" id="PTHR43976">
    <property type="entry name" value="SHORT CHAIN DEHYDROGENASE"/>
    <property type="match status" value="1"/>
</dbReference>
<dbReference type="GO" id="GO:0016491">
    <property type="term" value="F:oxidoreductase activity"/>
    <property type="evidence" value="ECO:0007669"/>
    <property type="project" value="UniProtKB-KW"/>
</dbReference>
<comment type="similarity">
    <text evidence="1 3">Belongs to the short-chain dehydrogenases/reductases (SDR) family.</text>
</comment>
<gene>
    <name evidence="4" type="ORF">D9756_001124</name>
</gene>
<dbReference type="InterPro" id="IPR051911">
    <property type="entry name" value="SDR_oxidoreductase"/>
</dbReference>
<dbReference type="InterPro" id="IPR036291">
    <property type="entry name" value="NAD(P)-bd_dom_sf"/>
</dbReference>
<keyword evidence="2" id="KW-0560">Oxidoreductase</keyword>
<organism evidence="4 5">
    <name type="scientific">Leucocoprinus leucothites</name>
    <dbReference type="NCBI Taxonomy" id="201217"/>
    <lineage>
        <taxon>Eukaryota</taxon>
        <taxon>Fungi</taxon>
        <taxon>Dikarya</taxon>
        <taxon>Basidiomycota</taxon>
        <taxon>Agaricomycotina</taxon>
        <taxon>Agaricomycetes</taxon>
        <taxon>Agaricomycetidae</taxon>
        <taxon>Agaricales</taxon>
        <taxon>Agaricineae</taxon>
        <taxon>Agaricaceae</taxon>
        <taxon>Leucocoprinus</taxon>
    </lineage>
</organism>
<protein>
    <recommendedName>
        <fullName evidence="6">NAD(P)-binding protein</fullName>
    </recommendedName>
</protein>
<evidence type="ECO:0000313" key="5">
    <source>
        <dbReference type="Proteomes" id="UP000559027"/>
    </source>
</evidence>
<dbReference type="CDD" id="cd05374">
    <property type="entry name" value="17beta-HSD-like_SDR_c"/>
    <property type="match status" value="1"/>
</dbReference>
<dbReference type="Pfam" id="PF00106">
    <property type="entry name" value="adh_short"/>
    <property type="match status" value="1"/>
</dbReference>
<dbReference type="PRINTS" id="PR00081">
    <property type="entry name" value="GDHRDH"/>
</dbReference>
<dbReference type="PRINTS" id="PR00080">
    <property type="entry name" value="SDRFAMILY"/>
</dbReference>
<dbReference type="InterPro" id="IPR002347">
    <property type="entry name" value="SDR_fam"/>
</dbReference>
<evidence type="ECO:0008006" key="6">
    <source>
        <dbReference type="Google" id="ProtNLM"/>
    </source>
</evidence>
<accession>A0A8H5GEX5</accession>
<evidence type="ECO:0000256" key="3">
    <source>
        <dbReference type="RuleBase" id="RU000363"/>
    </source>
</evidence>
<reference evidence="4 5" key="1">
    <citation type="journal article" date="2020" name="ISME J.">
        <title>Uncovering the hidden diversity of litter-decomposition mechanisms in mushroom-forming fungi.</title>
        <authorList>
            <person name="Floudas D."/>
            <person name="Bentzer J."/>
            <person name="Ahren D."/>
            <person name="Johansson T."/>
            <person name="Persson P."/>
            <person name="Tunlid A."/>
        </authorList>
    </citation>
    <scope>NUCLEOTIDE SEQUENCE [LARGE SCALE GENOMIC DNA]</scope>
    <source>
        <strain evidence="4 5">CBS 146.42</strain>
    </source>
</reference>
<proteinExistence type="inferred from homology"/>
<dbReference type="SUPFAM" id="SSF51735">
    <property type="entry name" value="NAD(P)-binding Rossmann-fold domains"/>
    <property type="match status" value="1"/>
</dbReference>
<evidence type="ECO:0000313" key="4">
    <source>
        <dbReference type="EMBL" id="KAF5363706.1"/>
    </source>
</evidence>
<keyword evidence="5" id="KW-1185">Reference proteome</keyword>